<keyword evidence="2" id="KW-0808">Transferase</keyword>
<evidence type="ECO:0000313" key="3">
    <source>
        <dbReference type="Proteomes" id="UP000199074"/>
    </source>
</evidence>
<protein>
    <submittedName>
        <fullName evidence="2">Glycosyltransferase involved in cell wall bisynthesis</fullName>
    </submittedName>
</protein>
<gene>
    <name evidence="2" type="ORF">SAMN05216456_0542</name>
</gene>
<feature type="domain" description="Glycosyltransferase subfamily 4-like N-terminal" evidence="1">
    <location>
        <begin position="22"/>
        <end position="170"/>
    </location>
</feature>
<dbReference type="OrthoDB" id="5443996at2"/>
<accession>A0A1I7N1K0</accession>
<dbReference type="Proteomes" id="UP000199074">
    <property type="component" value="Unassembled WGS sequence"/>
</dbReference>
<dbReference type="PANTHER" id="PTHR45947:SF14">
    <property type="entry name" value="SLL1723 PROTEIN"/>
    <property type="match status" value="1"/>
</dbReference>
<evidence type="ECO:0000313" key="2">
    <source>
        <dbReference type="EMBL" id="SFV28547.1"/>
    </source>
</evidence>
<dbReference type="Pfam" id="PF13579">
    <property type="entry name" value="Glyco_trans_4_4"/>
    <property type="match status" value="1"/>
</dbReference>
<reference evidence="2 3" key="1">
    <citation type="submission" date="2016-10" db="EMBL/GenBank/DDBJ databases">
        <authorList>
            <person name="de Groot N.N."/>
        </authorList>
    </citation>
    <scope>NUCLEOTIDE SEQUENCE [LARGE SCALE GENOMIC DNA]</scope>
    <source>
        <strain evidence="2 3">IPL20</strain>
    </source>
</reference>
<evidence type="ECO:0000259" key="1">
    <source>
        <dbReference type="Pfam" id="PF13579"/>
    </source>
</evidence>
<dbReference type="STRING" id="429728.SAMN05216456_0542"/>
<dbReference type="InterPro" id="IPR028098">
    <property type="entry name" value="Glyco_trans_4-like_N"/>
</dbReference>
<dbReference type="EMBL" id="FPCK01000001">
    <property type="protein sequence ID" value="SFV28547.1"/>
    <property type="molecule type" value="Genomic_DNA"/>
</dbReference>
<dbReference type="InterPro" id="IPR050194">
    <property type="entry name" value="Glycosyltransferase_grp1"/>
</dbReference>
<sequence length="376" mass="40720">MKPRVLVFTETALALTETFIAAHCRALRRYDFTLLALSRSGDHHPEVERTVLWNNPPGRRARIAYRLGFCPPLERLLAEIKPDLIHAHYLTNGAFIRPFAVRLGVPLLVTAHGHDVAVRASLRSPYALSFALARRALVRSPARILPVSDYLRGRVLSLGFDPARVRTHALGIPLPAKGIADVASAPPRIVYAGRLVAQKGIDAVLEAFALVLRSRPDAQLHVVGDGPLRPLVEAHAARNRGITYHGPKSPAETQGIIATARLFTLPSRELPTGHSEGLGLVLLEAQAHGIPVVTSDRTGTAETLRHGVTGFAIDPHDVSRLAQAYLTLLDDPALAARMGAAAARHMQDRFDIRHCSANLERIYDGVLDAHGAGATP</sequence>
<keyword evidence="3" id="KW-1185">Reference proteome</keyword>
<dbReference type="Pfam" id="PF13692">
    <property type="entry name" value="Glyco_trans_1_4"/>
    <property type="match status" value="1"/>
</dbReference>
<dbReference type="PANTHER" id="PTHR45947">
    <property type="entry name" value="SULFOQUINOVOSYL TRANSFERASE SQD2"/>
    <property type="match status" value="1"/>
</dbReference>
<dbReference type="GO" id="GO:0016757">
    <property type="term" value="F:glycosyltransferase activity"/>
    <property type="evidence" value="ECO:0007669"/>
    <property type="project" value="TreeGrafter"/>
</dbReference>
<dbReference type="RefSeq" id="WP_092420569.1">
    <property type="nucleotide sequence ID" value="NZ_FPCK01000001.1"/>
</dbReference>
<name>A0A1I7N1K0_9HYPH</name>
<dbReference type="SUPFAM" id="SSF53756">
    <property type="entry name" value="UDP-Glycosyltransferase/glycogen phosphorylase"/>
    <property type="match status" value="1"/>
</dbReference>
<proteinExistence type="predicted"/>
<organism evidence="2 3">
    <name type="scientific">Devosia crocina</name>
    <dbReference type="NCBI Taxonomy" id="429728"/>
    <lineage>
        <taxon>Bacteria</taxon>
        <taxon>Pseudomonadati</taxon>
        <taxon>Pseudomonadota</taxon>
        <taxon>Alphaproteobacteria</taxon>
        <taxon>Hyphomicrobiales</taxon>
        <taxon>Devosiaceae</taxon>
        <taxon>Devosia</taxon>
    </lineage>
</organism>
<dbReference type="Gene3D" id="3.40.50.2000">
    <property type="entry name" value="Glycogen Phosphorylase B"/>
    <property type="match status" value="2"/>
</dbReference>
<dbReference type="AlphaFoldDB" id="A0A1I7N1K0"/>